<proteinExistence type="predicted"/>
<accession>A0AAD3HF92</accession>
<dbReference type="GO" id="GO:0003700">
    <property type="term" value="F:DNA-binding transcription factor activity"/>
    <property type="evidence" value="ECO:0007669"/>
    <property type="project" value="InterPro"/>
</dbReference>
<comment type="caution">
    <text evidence="3">The sequence shown here is derived from an EMBL/GenBank/DDBJ whole genome shotgun (WGS) entry which is preliminary data.</text>
</comment>
<dbReference type="SUPFAM" id="SSF57959">
    <property type="entry name" value="Leucine zipper domain"/>
    <property type="match status" value="1"/>
</dbReference>
<feature type="domain" description="BZIP" evidence="2">
    <location>
        <begin position="91"/>
        <end position="154"/>
    </location>
</feature>
<reference evidence="3 4" key="1">
    <citation type="journal article" date="2021" name="Sci. Rep.">
        <title>The genome of the diatom Chaetoceros tenuissimus carries an ancient integrated fragment of an extant virus.</title>
        <authorList>
            <person name="Hongo Y."/>
            <person name="Kimura K."/>
            <person name="Takaki Y."/>
            <person name="Yoshida Y."/>
            <person name="Baba S."/>
            <person name="Kobayashi G."/>
            <person name="Nagasaki K."/>
            <person name="Hano T."/>
            <person name="Tomaru Y."/>
        </authorList>
    </citation>
    <scope>NUCLEOTIDE SEQUENCE [LARGE SCALE GENOMIC DNA]</scope>
    <source>
        <strain evidence="3 4">NIES-3715</strain>
    </source>
</reference>
<evidence type="ECO:0000256" key="1">
    <source>
        <dbReference type="SAM" id="MobiDB-lite"/>
    </source>
</evidence>
<evidence type="ECO:0000259" key="2">
    <source>
        <dbReference type="PROSITE" id="PS50217"/>
    </source>
</evidence>
<dbReference type="PROSITE" id="PS50217">
    <property type="entry name" value="BZIP"/>
    <property type="match status" value="1"/>
</dbReference>
<feature type="compositionally biased region" description="Basic and acidic residues" evidence="1">
    <location>
        <begin position="88"/>
        <end position="99"/>
    </location>
</feature>
<feature type="compositionally biased region" description="Basic residues" evidence="1">
    <location>
        <begin position="103"/>
        <end position="112"/>
    </location>
</feature>
<sequence length="262" mass="29616">MDQKQSSSKTSKSKQDKSFSTTSAREDLASITSSSTSRNEDEEPPTNDLLMKEKNILDQKEQLLDGSTSSEAEDSDQDQRASGSKRPRSQEQKKLDRILANRRSARRSRERRKQLQENLEKSVLLLQKQNEKLSQENSSLKNDLNFLLSLLSNDRKITELPSSRAAIQQQLLQQTSSTSHQSQLDLQQELLLQLANQQRYQQALSVGNINQNNGVKGITANQFSTILADATRTSTTTQQQGRNHQNTTLDPTSLLFHANNRF</sequence>
<feature type="region of interest" description="Disordered" evidence="1">
    <location>
        <begin position="1"/>
        <end position="115"/>
    </location>
</feature>
<keyword evidence="4" id="KW-1185">Reference proteome</keyword>
<feature type="compositionally biased region" description="Low complexity" evidence="1">
    <location>
        <begin position="1"/>
        <end position="10"/>
    </location>
</feature>
<feature type="compositionally biased region" description="Basic and acidic residues" evidence="1">
    <location>
        <begin position="50"/>
        <end position="63"/>
    </location>
</feature>
<protein>
    <recommendedName>
        <fullName evidence="2">BZIP domain-containing protein</fullName>
    </recommendedName>
</protein>
<dbReference type="Proteomes" id="UP001054902">
    <property type="component" value="Unassembled WGS sequence"/>
</dbReference>
<dbReference type="AlphaFoldDB" id="A0AAD3HF92"/>
<dbReference type="InterPro" id="IPR004827">
    <property type="entry name" value="bZIP"/>
</dbReference>
<evidence type="ECO:0000313" key="4">
    <source>
        <dbReference type="Proteomes" id="UP001054902"/>
    </source>
</evidence>
<gene>
    <name evidence="3" type="ORF">CTEN210_17470</name>
</gene>
<dbReference type="Pfam" id="PF00170">
    <property type="entry name" value="bZIP_1"/>
    <property type="match status" value="1"/>
</dbReference>
<dbReference type="SMART" id="SM00338">
    <property type="entry name" value="BRLZ"/>
    <property type="match status" value="1"/>
</dbReference>
<dbReference type="Gene3D" id="1.20.5.170">
    <property type="match status" value="1"/>
</dbReference>
<dbReference type="PROSITE" id="PS00036">
    <property type="entry name" value="BZIP_BASIC"/>
    <property type="match status" value="1"/>
</dbReference>
<organism evidence="3 4">
    <name type="scientific">Chaetoceros tenuissimus</name>
    <dbReference type="NCBI Taxonomy" id="426638"/>
    <lineage>
        <taxon>Eukaryota</taxon>
        <taxon>Sar</taxon>
        <taxon>Stramenopiles</taxon>
        <taxon>Ochrophyta</taxon>
        <taxon>Bacillariophyta</taxon>
        <taxon>Coscinodiscophyceae</taxon>
        <taxon>Chaetocerotophycidae</taxon>
        <taxon>Chaetocerotales</taxon>
        <taxon>Chaetocerotaceae</taxon>
        <taxon>Chaetoceros</taxon>
    </lineage>
</organism>
<evidence type="ECO:0000313" key="3">
    <source>
        <dbReference type="EMBL" id="GFH60994.1"/>
    </source>
</evidence>
<dbReference type="EMBL" id="BLLK01000069">
    <property type="protein sequence ID" value="GFH60994.1"/>
    <property type="molecule type" value="Genomic_DNA"/>
</dbReference>
<name>A0AAD3HF92_9STRA</name>
<dbReference type="InterPro" id="IPR046347">
    <property type="entry name" value="bZIP_sf"/>
</dbReference>